<gene>
    <name evidence="4" type="ORF">CDAR_316031</name>
</gene>
<feature type="region of interest" description="Disordered" evidence="3">
    <location>
        <begin position="1"/>
        <end position="20"/>
    </location>
</feature>
<feature type="region of interest" description="Disordered" evidence="3">
    <location>
        <begin position="298"/>
        <end position="325"/>
    </location>
</feature>
<comment type="subcellular location">
    <subcellularLocation>
        <location evidence="1">Nucleus</location>
    </subcellularLocation>
</comment>
<dbReference type="PANTHER" id="PTHR31624:SF4">
    <property type="entry name" value="CHROMOSOME 16 OPEN READING FRAME 72"/>
    <property type="match status" value="1"/>
</dbReference>
<name>A0AAV4M9J0_9ARAC</name>
<dbReference type="Proteomes" id="UP001054837">
    <property type="component" value="Unassembled WGS sequence"/>
</dbReference>
<dbReference type="GO" id="GO:0005634">
    <property type="term" value="C:nucleus"/>
    <property type="evidence" value="ECO:0007669"/>
    <property type="project" value="UniProtKB-SubCell"/>
</dbReference>
<evidence type="ECO:0000256" key="2">
    <source>
        <dbReference type="ARBA" id="ARBA00023242"/>
    </source>
</evidence>
<keyword evidence="5" id="KW-1185">Reference proteome</keyword>
<evidence type="ECO:0000313" key="4">
    <source>
        <dbReference type="EMBL" id="GIX69046.1"/>
    </source>
</evidence>
<protein>
    <submittedName>
        <fullName evidence="4">UPF0472 protein C16orf72 homolog</fullName>
    </submittedName>
</protein>
<dbReference type="Pfam" id="PF15251">
    <property type="entry name" value="TAPR1-like"/>
    <property type="match status" value="1"/>
</dbReference>
<dbReference type="AlphaFoldDB" id="A0AAV4M9J0"/>
<reference evidence="4 5" key="1">
    <citation type="submission" date="2021-06" db="EMBL/GenBank/DDBJ databases">
        <title>Caerostris darwini draft genome.</title>
        <authorList>
            <person name="Kono N."/>
            <person name="Arakawa K."/>
        </authorList>
    </citation>
    <scope>NUCLEOTIDE SEQUENCE [LARGE SCALE GENOMIC DNA]</scope>
</reference>
<comment type="caution">
    <text evidence="4">The sequence shown here is derived from an EMBL/GenBank/DDBJ whole genome shotgun (WGS) entry which is preliminary data.</text>
</comment>
<dbReference type="InterPro" id="IPR029196">
    <property type="entry name" value="HAPSTR1-like"/>
</dbReference>
<dbReference type="EMBL" id="BPLQ01000226">
    <property type="protein sequence ID" value="GIX69046.1"/>
    <property type="molecule type" value="Genomic_DNA"/>
</dbReference>
<evidence type="ECO:0000313" key="5">
    <source>
        <dbReference type="Proteomes" id="UP001054837"/>
    </source>
</evidence>
<dbReference type="InterPro" id="IPR040308">
    <property type="entry name" value="HAPR1"/>
</dbReference>
<organism evidence="4 5">
    <name type="scientific">Caerostris darwini</name>
    <dbReference type="NCBI Taxonomy" id="1538125"/>
    <lineage>
        <taxon>Eukaryota</taxon>
        <taxon>Metazoa</taxon>
        <taxon>Ecdysozoa</taxon>
        <taxon>Arthropoda</taxon>
        <taxon>Chelicerata</taxon>
        <taxon>Arachnida</taxon>
        <taxon>Araneae</taxon>
        <taxon>Araneomorphae</taxon>
        <taxon>Entelegynae</taxon>
        <taxon>Araneoidea</taxon>
        <taxon>Araneidae</taxon>
        <taxon>Caerostris</taxon>
    </lineage>
</organism>
<keyword evidence="2" id="KW-0539">Nucleus</keyword>
<accession>A0AAV4M9J0</accession>
<proteinExistence type="predicted"/>
<evidence type="ECO:0000256" key="1">
    <source>
        <dbReference type="ARBA" id="ARBA00004123"/>
    </source>
</evidence>
<dbReference type="PANTHER" id="PTHR31624">
    <property type="entry name" value="UPF0472 PROTEIN C16ORF72"/>
    <property type="match status" value="1"/>
</dbReference>
<sequence>MSAGVNPPIRGRHQHPNTGFTNQKEAANLVKCSPIIKFSQITIPYSLHGEFTSCHENKQDGGILCRKTNVKMNDQQETLDSYLNLSSWEQQCVEETEKTPDTDVELQTAKDLAVQKLWVLFQDAATGITQLYKDRQNGVSLWVPFQTAASSVTNLYKECIESHKPVYDLGYQSGTQKRNKELLSWAKKKHRHIRRDDLIAYITGRTPPANRPFCPRPRLVLDGMHNSSHLTHAHRFSNSDASRTDNFDMFREALAFSAANIRQHNPSSPTGLSRIRARHCNSTSTSHNELGAFITEELSRHSRKRSPSVDVIMDSPTHKRSRYYE</sequence>
<evidence type="ECO:0000256" key="3">
    <source>
        <dbReference type="SAM" id="MobiDB-lite"/>
    </source>
</evidence>